<dbReference type="AlphaFoldDB" id="A0A9Q0JNT9"/>
<dbReference type="OrthoDB" id="65569at2759"/>
<dbReference type="GO" id="GO:0005975">
    <property type="term" value="P:carbohydrate metabolic process"/>
    <property type="evidence" value="ECO:0007669"/>
    <property type="project" value="InterPro"/>
</dbReference>
<reference evidence="5" key="2">
    <citation type="journal article" date="2023" name="Plants (Basel)">
        <title>Annotation of the Turnera subulata (Passifloraceae) Draft Genome Reveals the S-Locus Evolved after the Divergence of Turneroideae from Passifloroideae in a Stepwise Manner.</title>
        <authorList>
            <person name="Henning P.M."/>
            <person name="Roalson E.H."/>
            <person name="Mir W."/>
            <person name="McCubbin A.G."/>
            <person name="Shore J.S."/>
        </authorList>
    </citation>
    <scope>NUCLEOTIDE SEQUENCE</scope>
    <source>
        <strain evidence="5">F60SS</strain>
    </source>
</reference>
<dbReference type="SUPFAM" id="SSF51445">
    <property type="entry name" value="(Trans)glycosidases"/>
    <property type="match status" value="1"/>
</dbReference>
<keyword evidence="6" id="KW-1185">Reference proteome</keyword>
<evidence type="ECO:0008006" key="7">
    <source>
        <dbReference type="Google" id="ProtNLM"/>
    </source>
</evidence>
<evidence type="ECO:0000256" key="4">
    <source>
        <dbReference type="RuleBase" id="RU003690"/>
    </source>
</evidence>
<comment type="caution">
    <text evidence="5">The sequence shown here is derived from an EMBL/GenBank/DDBJ whole genome shotgun (WGS) entry which is preliminary data.</text>
</comment>
<reference evidence="5" key="1">
    <citation type="submission" date="2022-02" db="EMBL/GenBank/DDBJ databases">
        <authorList>
            <person name="Henning P.M."/>
            <person name="McCubbin A.G."/>
            <person name="Shore J.S."/>
        </authorList>
    </citation>
    <scope>NUCLEOTIDE SEQUENCE</scope>
    <source>
        <strain evidence="5">F60SS</strain>
        <tissue evidence="5">Leaves</tissue>
    </source>
</reference>
<evidence type="ECO:0000313" key="5">
    <source>
        <dbReference type="EMBL" id="KAJ4848608.1"/>
    </source>
</evidence>
<dbReference type="PANTHER" id="PTHR10353">
    <property type="entry name" value="GLYCOSYL HYDROLASE"/>
    <property type="match status" value="1"/>
</dbReference>
<protein>
    <recommendedName>
        <fullName evidence="7">Beta-glucosidase</fullName>
    </recommendedName>
</protein>
<keyword evidence="3" id="KW-0326">Glycosidase</keyword>
<dbReference type="GO" id="GO:0008422">
    <property type="term" value="F:beta-glucosidase activity"/>
    <property type="evidence" value="ECO:0007669"/>
    <property type="project" value="TreeGrafter"/>
</dbReference>
<evidence type="ECO:0000313" key="6">
    <source>
        <dbReference type="Proteomes" id="UP001141552"/>
    </source>
</evidence>
<keyword evidence="2" id="KW-0378">Hydrolase</keyword>
<dbReference type="InterPro" id="IPR017853">
    <property type="entry name" value="GH"/>
</dbReference>
<evidence type="ECO:0000256" key="1">
    <source>
        <dbReference type="ARBA" id="ARBA00010838"/>
    </source>
</evidence>
<evidence type="ECO:0000256" key="2">
    <source>
        <dbReference type="ARBA" id="ARBA00022801"/>
    </source>
</evidence>
<dbReference type="InterPro" id="IPR001360">
    <property type="entry name" value="Glyco_hydro_1"/>
</dbReference>
<dbReference type="Pfam" id="PF00232">
    <property type="entry name" value="Glyco_hydro_1"/>
    <property type="match status" value="3"/>
</dbReference>
<dbReference type="PANTHER" id="PTHR10353:SF137">
    <property type="entry name" value="MYROSINASE 3-RELATED"/>
    <property type="match status" value="1"/>
</dbReference>
<dbReference type="Gene3D" id="3.20.20.80">
    <property type="entry name" value="Glycosidases"/>
    <property type="match status" value="3"/>
</dbReference>
<dbReference type="Proteomes" id="UP001141552">
    <property type="component" value="Unassembled WGS sequence"/>
</dbReference>
<dbReference type="EMBL" id="JAKUCV010000860">
    <property type="protein sequence ID" value="KAJ4848608.1"/>
    <property type="molecule type" value="Genomic_DNA"/>
</dbReference>
<sequence>MITPMPEVGCRKKQFVMATHNHSFLVLRILVVLVCRATLAVSCATSSLNRIQKCFSLWVPLWNSIISLPDKIKDGSNGDVAVDSYHRYKEDVKIMKEMGDDFRDFADICFREFGDRVKRWITLNEQFGYSLGGYALGLSAPRRCSAWEMMNCTGGDSSREPYLVSHNQLLAHAAAVKLYRDKYQETQKGEIGITLVAIWYVPISNATHNKNAAKRMLDFSLGWEVQHLSMFTREESVMFWYTPKISTRILPFTSQKMVDNATLPLEEALEDNIRIDYYYHHLSFLQRAIKVNVKGYFAWSLLDNFEWASGYTSRFGINYNGLKRYPKKSAHWFKSFLKK</sequence>
<comment type="similarity">
    <text evidence="1 4">Belongs to the glycosyl hydrolase 1 family.</text>
</comment>
<proteinExistence type="inferred from homology"/>
<organism evidence="5 6">
    <name type="scientific">Turnera subulata</name>
    <dbReference type="NCBI Taxonomy" id="218843"/>
    <lineage>
        <taxon>Eukaryota</taxon>
        <taxon>Viridiplantae</taxon>
        <taxon>Streptophyta</taxon>
        <taxon>Embryophyta</taxon>
        <taxon>Tracheophyta</taxon>
        <taxon>Spermatophyta</taxon>
        <taxon>Magnoliopsida</taxon>
        <taxon>eudicotyledons</taxon>
        <taxon>Gunneridae</taxon>
        <taxon>Pentapetalae</taxon>
        <taxon>rosids</taxon>
        <taxon>fabids</taxon>
        <taxon>Malpighiales</taxon>
        <taxon>Passifloraceae</taxon>
        <taxon>Turnera</taxon>
    </lineage>
</organism>
<name>A0A9Q0JNT9_9ROSI</name>
<accession>A0A9Q0JNT9</accession>
<evidence type="ECO:0000256" key="3">
    <source>
        <dbReference type="ARBA" id="ARBA00023295"/>
    </source>
</evidence>
<gene>
    <name evidence="5" type="ORF">Tsubulata_035721</name>
</gene>